<name>A0A8H2VC75_9SACH</name>
<dbReference type="Pfam" id="PF00660">
    <property type="entry name" value="SRP1_TIP1"/>
    <property type="match status" value="1"/>
</dbReference>
<evidence type="ECO:0000256" key="2">
    <source>
        <dbReference type="SAM" id="SignalP"/>
    </source>
</evidence>
<dbReference type="Proteomes" id="UP000644660">
    <property type="component" value="Unassembled WGS sequence"/>
</dbReference>
<dbReference type="RefSeq" id="XP_041404640.1">
    <property type="nucleotide sequence ID" value="XM_041548706.1"/>
</dbReference>
<reference evidence="3 4" key="1">
    <citation type="submission" date="2020-05" db="EMBL/GenBank/DDBJ databases">
        <authorList>
            <person name="Casaregola S."/>
            <person name="Devillers H."/>
            <person name="Grondin C."/>
        </authorList>
    </citation>
    <scope>NUCLEOTIDE SEQUENCE [LARGE SCALE GENOMIC DNA]</scope>
    <source>
        <strain evidence="3 4">CLIB 1767</strain>
    </source>
</reference>
<gene>
    <name evidence="3" type="ORF">KABA2_02S00132</name>
</gene>
<feature type="region of interest" description="Disordered" evidence="1">
    <location>
        <begin position="211"/>
        <end position="234"/>
    </location>
</feature>
<evidence type="ECO:0000256" key="1">
    <source>
        <dbReference type="SAM" id="MobiDB-lite"/>
    </source>
</evidence>
<dbReference type="GeneID" id="64855734"/>
<evidence type="ECO:0000313" key="4">
    <source>
        <dbReference type="Proteomes" id="UP000644660"/>
    </source>
</evidence>
<keyword evidence="2" id="KW-0732">Signal</keyword>
<sequence>MLHIMRLSYHILFLGLVLTVNASSDPTLEKIAELIVLLNDVNDNFGKYTAWFLTSGRSIPTGIVEVYMVVRTATDLSYTSMFTMLDVSALEAMATAVPWYTSYLSSEIEAAIANVDATLYPLTSSTTLITTSSSTSSSTSTNYPTSTISDDVSTTITSTEPSSSSFNAATASQTSSAVVSTSTSTLCNSLASPESILYLGSGSSSTINIPTATSSKNDVSNTTNGASSVSNRKNVGLPKSTSSLTITDPSTTVLTTSISTLSDVILLNPDVSLQSSCTTDIDAVSLSINLSSNFVSFADSYTYATEMVSSNSLNSTMSTSPEESVTSFTNSNGVATAYFTEVNNRTITIITNFIIATKIDTITSCSGGCIENSVVEKETAWTTVTSSLISEESMNTASLVTVNSLTTTTMTVCNERYLYTRSIVSSVVSTVSFTDSIKNIDSIDVATTTTISTYDDAGSSSRYQNSLIPSISTKVELINSRSNSSVEATIGNEASTSSTFVPVSISPKASGSISSVVVQLENIANAKINNIRSAFFGVALLLL</sequence>
<proteinExistence type="predicted"/>
<keyword evidence="4" id="KW-1185">Reference proteome</keyword>
<feature type="signal peptide" evidence="2">
    <location>
        <begin position="1"/>
        <end position="22"/>
    </location>
</feature>
<evidence type="ECO:0000313" key="3">
    <source>
        <dbReference type="EMBL" id="CAB4252602.1"/>
    </source>
</evidence>
<dbReference type="InterPro" id="IPR000992">
    <property type="entry name" value="SRP1_TIP1"/>
</dbReference>
<protein>
    <submittedName>
        <fullName evidence="3">Similar to Saccharomyces cerevisiae YBR067C TIP1 Major cell wall mannoprotein with possible lipase activity</fullName>
    </submittedName>
</protein>
<organism evidence="3 4">
    <name type="scientific">Maudiozyma barnettii</name>
    <dbReference type="NCBI Taxonomy" id="61262"/>
    <lineage>
        <taxon>Eukaryota</taxon>
        <taxon>Fungi</taxon>
        <taxon>Dikarya</taxon>
        <taxon>Ascomycota</taxon>
        <taxon>Saccharomycotina</taxon>
        <taxon>Saccharomycetes</taxon>
        <taxon>Saccharomycetales</taxon>
        <taxon>Saccharomycetaceae</taxon>
        <taxon>Maudiozyma</taxon>
    </lineage>
</organism>
<feature type="chain" id="PRO_5034600328" evidence="2">
    <location>
        <begin position="23"/>
        <end position="543"/>
    </location>
</feature>
<comment type="caution">
    <text evidence="3">The sequence shown here is derived from an EMBL/GenBank/DDBJ whole genome shotgun (WGS) entry which is preliminary data.</text>
</comment>
<dbReference type="OrthoDB" id="4070376at2759"/>
<dbReference type="EMBL" id="CAEFZW010000002">
    <property type="protein sequence ID" value="CAB4252602.1"/>
    <property type="molecule type" value="Genomic_DNA"/>
</dbReference>
<dbReference type="AlphaFoldDB" id="A0A8H2VC75"/>
<accession>A0A8H2VC75</accession>